<feature type="compositionally biased region" description="Polar residues" evidence="1">
    <location>
        <begin position="271"/>
        <end position="298"/>
    </location>
</feature>
<evidence type="ECO:0000256" key="2">
    <source>
        <dbReference type="SAM" id="SignalP"/>
    </source>
</evidence>
<dbReference type="AlphaFoldDB" id="A0A6A6T5E7"/>
<proteinExistence type="predicted"/>
<name>A0A6A6T5E7_9PLEO</name>
<dbReference type="Proteomes" id="UP000799324">
    <property type="component" value="Unassembled WGS sequence"/>
</dbReference>
<keyword evidence="4" id="KW-1185">Reference proteome</keyword>
<evidence type="ECO:0000313" key="3">
    <source>
        <dbReference type="EMBL" id="KAF2654133.1"/>
    </source>
</evidence>
<feature type="region of interest" description="Disordered" evidence="1">
    <location>
        <begin position="33"/>
        <end position="69"/>
    </location>
</feature>
<feature type="signal peptide" evidence="2">
    <location>
        <begin position="1"/>
        <end position="20"/>
    </location>
</feature>
<feature type="compositionally biased region" description="Low complexity" evidence="1">
    <location>
        <begin position="33"/>
        <end position="48"/>
    </location>
</feature>
<keyword evidence="2" id="KW-0732">Signal</keyword>
<feature type="compositionally biased region" description="Basic and acidic residues" evidence="1">
    <location>
        <begin position="310"/>
        <end position="319"/>
    </location>
</feature>
<feature type="compositionally biased region" description="Polar residues" evidence="1">
    <location>
        <begin position="160"/>
        <end position="223"/>
    </location>
</feature>
<gene>
    <name evidence="3" type="ORF">K491DRAFT_694085</name>
</gene>
<feature type="compositionally biased region" description="Low complexity" evidence="1">
    <location>
        <begin position="249"/>
        <end position="270"/>
    </location>
</feature>
<accession>A0A6A6T5E7</accession>
<organism evidence="3 4">
    <name type="scientific">Lophiostoma macrostomum CBS 122681</name>
    <dbReference type="NCBI Taxonomy" id="1314788"/>
    <lineage>
        <taxon>Eukaryota</taxon>
        <taxon>Fungi</taxon>
        <taxon>Dikarya</taxon>
        <taxon>Ascomycota</taxon>
        <taxon>Pezizomycotina</taxon>
        <taxon>Dothideomycetes</taxon>
        <taxon>Pleosporomycetidae</taxon>
        <taxon>Pleosporales</taxon>
        <taxon>Lophiostomataceae</taxon>
        <taxon>Lophiostoma</taxon>
    </lineage>
</organism>
<evidence type="ECO:0000313" key="4">
    <source>
        <dbReference type="Proteomes" id="UP000799324"/>
    </source>
</evidence>
<evidence type="ECO:0000256" key="1">
    <source>
        <dbReference type="SAM" id="MobiDB-lite"/>
    </source>
</evidence>
<sequence length="663" mass="69648">MRSTSLFICALGSAVTLCDAVANNVHERDSFLSTDADSTSTNSNQDSTPEITALATPTHPEPEPQQGANTTSLGLMSTSAYQMWSPDGNYTLALHLNDKMELDIPIPGVVWTNFCHNVSSTSSTGGISTTLCPSSIHTITITERPSTLSAASGVTAASLPTASSNQSSLLSPTNSRLHSSTSEVFSTPHSSKSPSVNSTVAVTSISIGDSGSAIPSNATTRSKSPTLPETTTGEETLSSTMSKHHGNRTKTTLNVTSETTTTPISEPSLTHVDSSTPASSEPSIPSSKGNTTSPSSTAEFDDSATPDPELEARSPHPMDRPLPFLVAAEATCTQHHVPHETFQCEGLPRRTPTAKNMGHSAGNWSGTIPHVLQTTSSLLSSMRVANLGVPRRLRTVDWWFWNRARVVPATRPVADPTHLLTSASSPVINSQNKAGAGGVQMPTAVMITTYTTTSAAATHLGSVNHRPRGAEADNDNYNDDTNPDSPAPPAQTQAQDSHGGPTLSELPTDLYSFFSTIPGHNPGTQSTSTTPLTYSTRTEPHGAPASSSSSSLSSNPTHNAPSTSLTQYSSLSATTAGPTTSQSESSSLPPLIVDPQGNGAVKNITVRFDWVMNAGWGLVGAMSINGMWQFQRMVRGEVEFGKCVGHVWMWVARRTGWEGAGGG</sequence>
<feature type="compositionally biased region" description="Acidic residues" evidence="1">
    <location>
        <begin position="472"/>
        <end position="482"/>
    </location>
</feature>
<feature type="compositionally biased region" description="Polar residues" evidence="1">
    <location>
        <begin position="555"/>
        <end position="588"/>
    </location>
</feature>
<reference evidence="3" key="1">
    <citation type="journal article" date="2020" name="Stud. Mycol.">
        <title>101 Dothideomycetes genomes: a test case for predicting lifestyles and emergence of pathogens.</title>
        <authorList>
            <person name="Haridas S."/>
            <person name="Albert R."/>
            <person name="Binder M."/>
            <person name="Bloem J."/>
            <person name="Labutti K."/>
            <person name="Salamov A."/>
            <person name="Andreopoulos B."/>
            <person name="Baker S."/>
            <person name="Barry K."/>
            <person name="Bills G."/>
            <person name="Bluhm B."/>
            <person name="Cannon C."/>
            <person name="Castanera R."/>
            <person name="Culley D."/>
            <person name="Daum C."/>
            <person name="Ezra D."/>
            <person name="Gonzalez J."/>
            <person name="Henrissat B."/>
            <person name="Kuo A."/>
            <person name="Liang C."/>
            <person name="Lipzen A."/>
            <person name="Lutzoni F."/>
            <person name="Magnuson J."/>
            <person name="Mondo S."/>
            <person name="Nolan M."/>
            <person name="Ohm R."/>
            <person name="Pangilinan J."/>
            <person name="Park H.-J."/>
            <person name="Ramirez L."/>
            <person name="Alfaro M."/>
            <person name="Sun H."/>
            <person name="Tritt A."/>
            <person name="Yoshinaga Y."/>
            <person name="Zwiers L.-H."/>
            <person name="Turgeon B."/>
            <person name="Goodwin S."/>
            <person name="Spatafora J."/>
            <person name="Crous P."/>
            <person name="Grigoriev I."/>
        </authorList>
    </citation>
    <scope>NUCLEOTIDE SEQUENCE</scope>
    <source>
        <strain evidence="3">CBS 122681</strain>
    </source>
</reference>
<feature type="chain" id="PRO_5025378827" evidence="2">
    <location>
        <begin position="21"/>
        <end position="663"/>
    </location>
</feature>
<feature type="region of interest" description="Disordered" evidence="1">
    <location>
        <begin position="160"/>
        <end position="320"/>
    </location>
</feature>
<feature type="region of interest" description="Disordered" evidence="1">
    <location>
        <begin position="459"/>
        <end position="593"/>
    </location>
</feature>
<protein>
    <submittedName>
        <fullName evidence="3">Uncharacterized protein</fullName>
    </submittedName>
</protein>
<feature type="compositionally biased region" description="Low complexity" evidence="1">
    <location>
        <begin position="524"/>
        <end position="537"/>
    </location>
</feature>
<dbReference type="EMBL" id="MU004369">
    <property type="protein sequence ID" value="KAF2654133.1"/>
    <property type="molecule type" value="Genomic_DNA"/>
</dbReference>
<feature type="compositionally biased region" description="Low complexity" evidence="1">
    <location>
        <begin position="224"/>
        <end position="240"/>
    </location>
</feature>